<dbReference type="PROSITE" id="PS50902">
    <property type="entry name" value="FLAVODOXIN_LIKE"/>
    <property type="match status" value="1"/>
</dbReference>
<sequence length="152" mass="16533">MKKMTLAKIVYASNTGNTEGISEILEDAFEANDITVERVEADDADADFYEDADICVLATYTDGDGELPFDLEDLHEELPDEDLAGKVYGVVGSGDSELYPDYFCHAAVAFEEAFAKTGATKAAETVKIENEADDDDEEVLKAFVKTLIEAAK</sequence>
<comment type="similarity">
    <text evidence="3">Belongs to the flavodoxin family.</text>
</comment>
<evidence type="ECO:0000256" key="6">
    <source>
        <dbReference type="ARBA" id="ARBA00022643"/>
    </source>
</evidence>
<comment type="cofactor">
    <cofactor evidence="1">
        <name>FMN</name>
        <dbReference type="ChEBI" id="CHEBI:58210"/>
    </cofactor>
</comment>
<protein>
    <submittedName>
        <fullName evidence="9">Flavodoxin</fullName>
    </submittedName>
</protein>
<keyword evidence="4" id="KW-0813">Transport</keyword>
<dbReference type="GO" id="GO:0010181">
    <property type="term" value="F:FMN binding"/>
    <property type="evidence" value="ECO:0007669"/>
    <property type="project" value="InterPro"/>
</dbReference>
<evidence type="ECO:0000256" key="3">
    <source>
        <dbReference type="ARBA" id="ARBA00005267"/>
    </source>
</evidence>
<evidence type="ECO:0000313" key="9">
    <source>
        <dbReference type="EMBL" id="OJG37008.1"/>
    </source>
</evidence>
<dbReference type="InterPro" id="IPR008254">
    <property type="entry name" value="Flavodoxin/NO_synth"/>
</dbReference>
<feature type="domain" description="Flavodoxin-like" evidence="8">
    <location>
        <begin position="7"/>
        <end position="148"/>
    </location>
</feature>
<dbReference type="PRINTS" id="PR00369">
    <property type="entry name" value="FLAVODOXIN"/>
</dbReference>
<reference evidence="9 10" key="1">
    <citation type="submission" date="2014-12" db="EMBL/GenBank/DDBJ databases">
        <title>Draft genome sequences of 29 type strains of Enterococci.</title>
        <authorList>
            <person name="Zhong Z."/>
            <person name="Sun Z."/>
            <person name="Liu W."/>
            <person name="Zhang W."/>
            <person name="Zhang H."/>
        </authorList>
    </citation>
    <scope>NUCLEOTIDE SEQUENCE [LARGE SCALE GENOMIC DNA]</scope>
    <source>
        <strain evidence="9 10">DSM 22802</strain>
    </source>
</reference>
<evidence type="ECO:0000313" key="10">
    <source>
        <dbReference type="Proteomes" id="UP000183700"/>
    </source>
</evidence>
<dbReference type="STRING" id="319970.RV00_GL001453"/>
<organism evidence="9 10">
    <name type="scientific">Enterococcus devriesei</name>
    <dbReference type="NCBI Taxonomy" id="319970"/>
    <lineage>
        <taxon>Bacteria</taxon>
        <taxon>Bacillati</taxon>
        <taxon>Bacillota</taxon>
        <taxon>Bacilli</taxon>
        <taxon>Lactobacillales</taxon>
        <taxon>Enterococcaceae</taxon>
        <taxon>Enterococcus</taxon>
    </lineage>
</organism>
<dbReference type="InterPro" id="IPR050619">
    <property type="entry name" value="Flavodoxin"/>
</dbReference>
<dbReference type="AlphaFoldDB" id="A0A1L8SYG9"/>
<dbReference type="PANTHER" id="PTHR42809">
    <property type="entry name" value="FLAVODOXIN 2"/>
    <property type="match status" value="1"/>
</dbReference>
<comment type="function">
    <text evidence="2">Low-potential electron donor to a number of redox enzymes.</text>
</comment>
<gene>
    <name evidence="9" type="ORF">RV00_GL001453</name>
</gene>
<name>A0A1L8SYG9_9ENTE</name>
<dbReference type="InterPro" id="IPR029039">
    <property type="entry name" value="Flavoprotein-like_sf"/>
</dbReference>
<keyword evidence="5" id="KW-0285">Flavoprotein</keyword>
<dbReference type="GO" id="GO:0016651">
    <property type="term" value="F:oxidoreductase activity, acting on NAD(P)H"/>
    <property type="evidence" value="ECO:0007669"/>
    <property type="project" value="UniProtKB-ARBA"/>
</dbReference>
<dbReference type="PANTHER" id="PTHR42809:SF1">
    <property type="entry name" value="FLAVODOXIN 1"/>
    <property type="match status" value="1"/>
</dbReference>
<accession>A0A1L8SYG9</accession>
<evidence type="ECO:0000256" key="7">
    <source>
        <dbReference type="ARBA" id="ARBA00022982"/>
    </source>
</evidence>
<evidence type="ECO:0000259" key="8">
    <source>
        <dbReference type="PROSITE" id="PS50902"/>
    </source>
</evidence>
<keyword evidence="10" id="KW-1185">Reference proteome</keyword>
<evidence type="ECO:0000256" key="1">
    <source>
        <dbReference type="ARBA" id="ARBA00001917"/>
    </source>
</evidence>
<dbReference type="Gene3D" id="3.40.50.360">
    <property type="match status" value="1"/>
</dbReference>
<comment type="caution">
    <text evidence="9">The sequence shown here is derived from an EMBL/GenBank/DDBJ whole genome shotgun (WGS) entry which is preliminary data.</text>
</comment>
<keyword evidence="6" id="KW-0288">FMN</keyword>
<dbReference type="InterPro" id="IPR001094">
    <property type="entry name" value="Flavdoxin-like"/>
</dbReference>
<dbReference type="Proteomes" id="UP000183700">
    <property type="component" value="Unassembled WGS sequence"/>
</dbReference>
<dbReference type="NCBIfam" id="NF005587">
    <property type="entry name" value="PRK07308.1"/>
    <property type="match status" value="1"/>
</dbReference>
<dbReference type="Pfam" id="PF00258">
    <property type="entry name" value="Flavodoxin_1"/>
    <property type="match status" value="1"/>
</dbReference>
<keyword evidence="7" id="KW-0249">Electron transport</keyword>
<evidence type="ECO:0000256" key="5">
    <source>
        <dbReference type="ARBA" id="ARBA00022630"/>
    </source>
</evidence>
<dbReference type="EMBL" id="JXKM01000002">
    <property type="protein sequence ID" value="OJG37008.1"/>
    <property type="molecule type" value="Genomic_DNA"/>
</dbReference>
<evidence type="ECO:0000256" key="2">
    <source>
        <dbReference type="ARBA" id="ARBA00003297"/>
    </source>
</evidence>
<evidence type="ECO:0000256" key="4">
    <source>
        <dbReference type="ARBA" id="ARBA00022448"/>
    </source>
</evidence>
<proteinExistence type="inferred from homology"/>
<dbReference type="SUPFAM" id="SSF52218">
    <property type="entry name" value="Flavoproteins"/>
    <property type="match status" value="1"/>
</dbReference>